<dbReference type="AlphaFoldDB" id="A0A396JM86"/>
<proteinExistence type="predicted"/>
<gene>
    <name evidence="1" type="ORF">MtrunA17_Chr1g0158431</name>
</gene>
<evidence type="ECO:0000313" key="2">
    <source>
        <dbReference type="Proteomes" id="UP000265566"/>
    </source>
</evidence>
<sequence>MCSDEQPRSQRLHDCDAVNRAPQSHRSCVCDEMFRSFRETVNRVANLQFWFKNLHVTVFFGSNKHRIVKIDDVLARINEYA</sequence>
<organism evidence="1 2">
    <name type="scientific">Medicago truncatula</name>
    <name type="common">Barrel medic</name>
    <name type="synonym">Medicago tribuloides</name>
    <dbReference type="NCBI Taxonomy" id="3880"/>
    <lineage>
        <taxon>Eukaryota</taxon>
        <taxon>Viridiplantae</taxon>
        <taxon>Streptophyta</taxon>
        <taxon>Embryophyta</taxon>
        <taxon>Tracheophyta</taxon>
        <taxon>Spermatophyta</taxon>
        <taxon>Magnoliopsida</taxon>
        <taxon>eudicotyledons</taxon>
        <taxon>Gunneridae</taxon>
        <taxon>Pentapetalae</taxon>
        <taxon>rosids</taxon>
        <taxon>fabids</taxon>
        <taxon>Fabales</taxon>
        <taxon>Fabaceae</taxon>
        <taxon>Papilionoideae</taxon>
        <taxon>50 kb inversion clade</taxon>
        <taxon>NPAAA clade</taxon>
        <taxon>Hologalegina</taxon>
        <taxon>IRL clade</taxon>
        <taxon>Trifolieae</taxon>
        <taxon>Medicago</taxon>
    </lineage>
</organism>
<accession>A0A396JM86</accession>
<protein>
    <submittedName>
        <fullName evidence="1">Uncharacterized protein</fullName>
    </submittedName>
</protein>
<comment type="caution">
    <text evidence="1">The sequence shown here is derived from an EMBL/GenBank/DDBJ whole genome shotgun (WGS) entry which is preliminary data.</text>
</comment>
<evidence type="ECO:0000313" key="1">
    <source>
        <dbReference type="EMBL" id="RHN77781.1"/>
    </source>
</evidence>
<dbReference type="EMBL" id="PSQE01000001">
    <property type="protein sequence ID" value="RHN77781.1"/>
    <property type="molecule type" value="Genomic_DNA"/>
</dbReference>
<dbReference type="Proteomes" id="UP000265566">
    <property type="component" value="Chromosome 1"/>
</dbReference>
<dbReference type="Gramene" id="rna1271">
    <property type="protein sequence ID" value="RHN77781.1"/>
    <property type="gene ID" value="gene1271"/>
</dbReference>
<name>A0A396JM86_MEDTR</name>
<reference evidence="2" key="1">
    <citation type="journal article" date="2018" name="Nat. Plants">
        <title>Whole-genome landscape of Medicago truncatula symbiotic genes.</title>
        <authorList>
            <person name="Pecrix Y."/>
            <person name="Staton S.E."/>
            <person name="Sallet E."/>
            <person name="Lelandais-Briere C."/>
            <person name="Moreau S."/>
            <person name="Carrere S."/>
            <person name="Blein T."/>
            <person name="Jardinaud M.F."/>
            <person name="Latrasse D."/>
            <person name="Zouine M."/>
            <person name="Zahm M."/>
            <person name="Kreplak J."/>
            <person name="Mayjonade B."/>
            <person name="Satge C."/>
            <person name="Perez M."/>
            <person name="Cauet S."/>
            <person name="Marande W."/>
            <person name="Chantry-Darmon C."/>
            <person name="Lopez-Roques C."/>
            <person name="Bouchez O."/>
            <person name="Berard A."/>
            <person name="Debelle F."/>
            <person name="Munos S."/>
            <person name="Bendahmane A."/>
            <person name="Berges H."/>
            <person name="Niebel A."/>
            <person name="Buitink J."/>
            <person name="Frugier F."/>
            <person name="Benhamed M."/>
            <person name="Crespi M."/>
            <person name="Gouzy J."/>
            <person name="Gamas P."/>
        </authorList>
    </citation>
    <scope>NUCLEOTIDE SEQUENCE [LARGE SCALE GENOMIC DNA]</scope>
    <source>
        <strain evidence="2">cv. Jemalong A17</strain>
    </source>
</reference>